<reference evidence="2 3" key="1">
    <citation type="journal article" date="2018" name="J. Allergy Clin. Immunol.">
        <title>High-quality assembly of Dermatophagoides pteronyssinus genome and transcriptome reveals a wide range of novel allergens.</title>
        <authorList>
            <person name="Liu X.Y."/>
            <person name="Yang K.Y."/>
            <person name="Wang M.Q."/>
            <person name="Kwok J.S."/>
            <person name="Zeng X."/>
            <person name="Yang Z."/>
            <person name="Xiao X.J."/>
            <person name="Lau C.P."/>
            <person name="Li Y."/>
            <person name="Huang Z.M."/>
            <person name="Ba J.G."/>
            <person name="Yim A.K."/>
            <person name="Ouyang C.Y."/>
            <person name="Ngai S.M."/>
            <person name="Chan T.F."/>
            <person name="Leung E.L."/>
            <person name="Liu L."/>
            <person name="Liu Z.G."/>
            <person name="Tsui S.K."/>
        </authorList>
    </citation>
    <scope>NUCLEOTIDE SEQUENCE [LARGE SCALE GENOMIC DNA]</scope>
    <source>
        <strain evidence="2">Derp</strain>
    </source>
</reference>
<name>A0ABQ8IT87_DERPT</name>
<evidence type="ECO:0000313" key="3">
    <source>
        <dbReference type="Proteomes" id="UP000887458"/>
    </source>
</evidence>
<feature type="signal peptide" evidence="1">
    <location>
        <begin position="1"/>
        <end position="15"/>
    </location>
</feature>
<protein>
    <submittedName>
        <fullName evidence="2">Uncharacterized protein</fullName>
    </submittedName>
</protein>
<accession>A0ABQ8IT87</accession>
<dbReference type="Proteomes" id="UP000887458">
    <property type="component" value="Unassembled WGS sequence"/>
</dbReference>
<reference evidence="2 3" key="2">
    <citation type="journal article" date="2022" name="Mol. Biol. Evol.">
        <title>Comparative Genomics Reveals Insights into the Divergent Evolution of Astigmatic Mites and Household Pest Adaptations.</title>
        <authorList>
            <person name="Xiong Q."/>
            <person name="Wan A.T."/>
            <person name="Liu X."/>
            <person name="Fung C.S."/>
            <person name="Xiao X."/>
            <person name="Malainual N."/>
            <person name="Hou J."/>
            <person name="Wang L."/>
            <person name="Wang M."/>
            <person name="Yang K.Y."/>
            <person name="Cui Y."/>
            <person name="Leung E.L."/>
            <person name="Nong W."/>
            <person name="Shin S.K."/>
            <person name="Au S.W."/>
            <person name="Jeong K.Y."/>
            <person name="Chew F.T."/>
            <person name="Hui J.H."/>
            <person name="Leung T.F."/>
            <person name="Tungtrongchitr A."/>
            <person name="Zhong N."/>
            <person name="Liu Z."/>
            <person name="Tsui S.K."/>
        </authorList>
    </citation>
    <scope>NUCLEOTIDE SEQUENCE [LARGE SCALE GENOMIC DNA]</scope>
    <source>
        <strain evidence="2">Derp</strain>
    </source>
</reference>
<dbReference type="EMBL" id="NJHN03000121">
    <property type="protein sequence ID" value="KAH9413503.1"/>
    <property type="molecule type" value="Genomic_DNA"/>
</dbReference>
<gene>
    <name evidence="2" type="ORF">DERP_007981</name>
</gene>
<keyword evidence="3" id="KW-1185">Reference proteome</keyword>
<organism evidence="2 3">
    <name type="scientific">Dermatophagoides pteronyssinus</name>
    <name type="common">European house dust mite</name>
    <dbReference type="NCBI Taxonomy" id="6956"/>
    <lineage>
        <taxon>Eukaryota</taxon>
        <taxon>Metazoa</taxon>
        <taxon>Ecdysozoa</taxon>
        <taxon>Arthropoda</taxon>
        <taxon>Chelicerata</taxon>
        <taxon>Arachnida</taxon>
        <taxon>Acari</taxon>
        <taxon>Acariformes</taxon>
        <taxon>Sarcoptiformes</taxon>
        <taxon>Astigmata</taxon>
        <taxon>Psoroptidia</taxon>
        <taxon>Analgoidea</taxon>
        <taxon>Pyroglyphidae</taxon>
        <taxon>Dermatophagoidinae</taxon>
        <taxon>Dermatophagoides</taxon>
    </lineage>
</organism>
<comment type="caution">
    <text evidence="2">The sequence shown here is derived from an EMBL/GenBank/DDBJ whole genome shotgun (WGS) entry which is preliminary data.</text>
</comment>
<evidence type="ECO:0000256" key="1">
    <source>
        <dbReference type="SAM" id="SignalP"/>
    </source>
</evidence>
<sequence>MFFLIIFFGYHRILVNHNCETCNELNEDDDDNLNGSLSSYLTQADLYPNSTKRSLKRMNEWQNTTIRKDCQFKGHCNQLKIF</sequence>
<proteinExistence type="predicted"/>
<keyword evidence="1" id="KW-0732">Signal</keyword>
<feature type="chain" id="PRO_5047363362" evidence="1">
    <location>
        <begin position="16"/>
        <end position="82"/>
    </location>
</feature>
<evidence type="ECO:0000313" key="2">
    <source>
        <dbReference type="EMBL" id="KAH9413503.1"/>
    </source>
</evidence>